<feature type="domain" description="Reverse transcriptase" evidence="1">
    <location>
        <begin position="1"/>
        <end position="126"/>
    </location>
</feature>
<dbReference type="Proteomes" id="UP000324800">
    <property type="component" value="Unassembled WGS sequence"/>
</dbReference>
<gene>
    <name evidence="2" type="ORF">EZS28_019053</name>
</gene>
<dbReference type="PANTHER" id="PTHR33050:SF7">
    <property type="entry name" value="RIBONUCLEASE H"/>
    <property type="match status" value="1"/>
</dbReference>
<dbReference type="SUPFAM" id="SSF56672">
    <property type="entry name" value="DNA/RNA polymerases"/>
    <property type="match status" value="1"/>
</dbReference>
<dbReference type="InterPro" id="IPR052055">
    <property type="entry name" value="Hepadnavirus_pol/RT"/>
</dbReference>
<dbReference type="Gene3D" id="3.10.10.10">
    <property type="entry name" value="HIV Type 1 Reverse Transcriptase, subunit A, domain 1"/>
    <property type="match status" value="1"/>
</dbReference>
<name>A0A5J4VS82_9EUKA</name>
<organism evidence="2 3">
    <name type="scientific">Streblomastix strix</name>
    <dbReference type="NCBI Taxonomy" id="222440"/>
    <lineage>
        <taxon>Eukaryota</taxon>
        <taxon>Metamonada</taxon>
        <taxon>Preaxostyla</taxon>
        <taxon>Oxymonadida</taxon>
        <taxon>Streblomastigidae</taxon>
        <taxon>Streblomastix</taxon>
    </lineage>
</organism>
<evidence type="ECO:0000259" key="1">
    <source>
        <dbReference type="PROSITE" id="PS50878"/>
    </source>
</evidence>
<proteinExistence type="predicted"/>
<protein>
    <recommendedName>
        <fullName evidence="1">Reverse transcriptase domain-containing protein</fullName>
    </recommendedName>
</protein>
<dbReference type="EMBL" id="SNRW01005274">
    <property type="protein sequence ID" value="KAA6385421.1"/>
    <property type="molecule type" value="Genomic_DNA"/>
</dbReference>
<dbReference type="AlphaFoldDB" id="A0A5J4VS82"/>
<reference evidence="2 3" key="1">
    <citation type="submission" date="2019-03" db="EMBL/GenBank/DDBJ databases">
        <title>Single cell metagenomics reveals metabolic interactions within the superorganism composed of flagellate Streblomastix strix and complex community of Bacteroidetes bacteria on its surface.</title>
        <authorList>
            <person name="Treitli S.C."/>
            <person name="Kolisko M."/>
            <person name="Husnik F."/>
            <person name="Keeling P."/>
            <person name="Hampl V."/>
        </authorList>
    </citation>
    <scope>NUCLEOTIDE SEQUENCE [LARGE SCALE GENOMIC DNA]</scope>
    <source>
        <strain evidence="2">ST1C</strain>
    </source>
</reference>
<dbReference type="PROSITE" id="PS50878">
    <property type="entry name" value="RT_POL"/>
    <property type="match status" value="1"/>
</dbReference>
<dbReference type="InterPro" id="IPR000477">
    <property type="entry name" value="RT_dom"/>
</dbReference>
<dbReference type="OrthoDB" id="7462124at2759"/>
<dbReference type="InterPro" id="IPR043502">
    <property type="entry name" value="DNA/RNA_pol_sf"/>
</dbReference>
<evidence type="ECO:0000313" key="2">
    <source>
        <dbReference type="EMBL" id="KAA6385421.1"/>
    </source>
</evidence>
<dbReference type="Pfam" id="PF00078">
    <property type="entry name" value="RVT_1"/>
    <property type="match status" value="1"/>
</dbReference>
<dbReference type="InterPro" id="IPR043128">
    <property type="entry name" value="Rev_trsase/Diguanyl_cyclase"/>
</dbReference>
<evidence type="ECO:0000313" key="3">
    <source>
        <dbReference type="Proteomes" id="UP000324800"/>
    </source>
</evidence>
<comment type="caution">
    <text evidence="2">The sequence shown here is derived from an EMBL/GenBank/DDBJ whole genome shotgun (WGS) entry which is preliminary data.</text>
</comment>
<sequence length="169" mass="19295">MNNGWAITQDLQSAYSHITVSAELSKYLAFRFGGLTYTYTTMPFGTATVLHVFTNAMMIILQNLRAHGINCTSYLDDGIEWFENQEEAKFQMMYTFNLFMELELTINFEKSMLIPTQNPNYLGIQWDSRKIVAILTQLRLGVIQASIGSWMQINENTKTARQLASLVGQ</sequence>
<accession>A0A5J4VS82</accession>
<dbReference type="Gene3D" id="3.30.70.270">
    <property type="match status" value="1"/>
</dbReference>
<dbReference type="PANTHER" id="PTHR33050">
    <property type="entry name" value="REVERSE TRANSCRIPTASE DOMAIN-CONTAINING PROTEIN"/>
    <property type="match status" value="1"/>
</dbReference>